<dbReference type="Pfam" id="PF07676">
    <property type="entry name" value="PD40"/>
    <property type="match status" value="3"/>
</dbReference>
<dbReference type="PANTHER" id="PTHR36842">
    <property type="entry name" value="PROTEIN TOLB HOMOLOG"/>
    <property type="match status" value="1"/>
</dbReference>
<accession>A0A085WUX0</accession>
<keyword evidence="2" id="KW-0732">Signal</keyword>
<evidence type="ECO:0000256" key="2">
    <source>
        <dbReference type="SAM" id="SignalP"/>
    </source>
</evidence>
<dbReference type="PATRIC" id="fig|394096.3.peg.1261"/>
<reference evidence="3 4" key="1">
    <citation type="submission" date="2014-04" db="EMBL/GenBank/DDBJ databases">
        <title>Genome assembly of Hyalangium minutum DSM 14724.</title>
        <authorList>
            <person name="Sharma G."/>
            <person name="Subramanian S."/>
        </authorList>
    </citation>
    <scope>NUCLEOTIDE SEQUENCE [LARGE SCALE GENOMIC DNA]</scope>
    <source>
        <strain evidence="3 4">DSM 14724</strain>
    </source>
</reference>
<feature type="chain" id="PRO_5001800014" evidence="2">
    <location>
        <begin position="23"/>
        <end position="1167"/>
    </location>
</feature>
<dbReference type="Gene3D" id="2.120.10.30">
    <property type="entry name" value="TolB, C-terminal domain"/>
    <property type="match status" value="1"/>
</dbReference>
<dbReference type="Proteomes" id="UP000028725">
    <property type="component" value="Unassembled WGS sequence"/>
</dbReference>
<name>A0A085WUX0_9BACT</name>
<evidence type="ECO:0000313" key="4">
    <source>
        <dbReference type="Proteomes" id="UP000028725"/>
    </source>
</evidence>
<protein>
    <submittedName>
        <fullName evidence="3">Uncharacterized protein</fullName>
    </submittedName>
</protein>
<evidence type="ECO:0000313" key="3">
    <source>
        <dbReference type="EMBL" id="KFE71483.1"/>
    </source>
</evidence>
<dbReference type="SUPFAM" id="SSF69304">
    <property type="entry name" value="Tricorn protease N-terminal domain"/>
    <property type="match status" value="1"/>
</dbReference>
<gene>
    <name evidence="3" type="ORF">DB31_3613</name>
</gene>
<dbReference type="AlphaFoldDB" id="A0A085WUX0"/>
<keyword evidence="4" id="KW-1185">Reference proteome</keyword>
<comment type="similarity">
    <text evidence="1">Belongs to the TolB family.</text>
</comment>
<dbReference type="EMBL" id="JMCB01000002">
    <property type="protein sequence ID" value="KFE71483.1"/>
    <property type="molecule type" value="Genomic_DNA"/>
</dbReference>
<sequence>MLTRRGRYFLALVVLITGSVWAQDDENDGGLRTPTRLTVGVGDQFLGQLVPDGNTLIFASNRNIATEIYAQDVEGGRERRLFDEGADVTWPRVSPDGKHLLYISFRDQASGQLCVRELPGAEERRCLEEETSALQAEWIDASHIALVSRATIQGDLRLSRVTLERKLSSSALLDRNLTSPTLSPDGRWLVYVPVERSVQQVGPGFAARAASHLEAIRLDRPGAVPVPLTLELPGQTGQPVFSRDGRFLYVVQFFTDSNADGVIDASDSGVLFRVPFEAEREDAPERASASNPDQLTSESWNCEYPAPAVALLIMTCSRDQSLDVYQLPLDGQVPSTWDVSRLSEELKMVGRRADELLLYRHRLLKEERPRLRRLLMMRMSRLHLAFEDFGAAEFYARHMSKVEDPDTKGLSEPLRILIDHRRDMKERDRGRMLDELSEAEQQRMAALDPSAAPSPPSAVFQHVVRSELAQSAGDFTLARRELEAAQIADTTPRSVLEAYYDQADALYRQLDDREALVEAGRRLSMHRAFKEDDQLDFARAAVRALYRGRPYDEADAAMAQALASAPAGSAYAFALELGRHINAIHEERPPRPVRDALIGFYKQQQDPLRRRAVVQDAVERAGSLGADGVLEAVATVYIDDAPPGTEEGRRAERLFRRAMMGRAYRRLGRQRQDEARADFDLVTQRTGSLESAVESMNLRLRAGVSPEVVEKEVTTASAKMKQPLAHFVKAYVTTRQLSKLDDKAHAQAVEAAVKELRASWTELKNQRAVQALYGAIQHEDFLRGGDPAAAERANRHYLIALDLVRNNIRYKAMILGALGTLNTQVGNFHIALGYLDQRDMYPYADNWAGLSVSLERARALLHVGREEEAAKAADRALAMVDATPKLARFLPLVLDRAALYNLAAGRFERALALYDRELPTVEAGPRDAEGLRNRLVVRLARCAAELGADQPQRALEDLAAVDRDLAAPAVQATLNWPHATPEQVQRSYRIIAAGLRANAETRLGRLDAAARAIEQRRALFLEQFAESERDEDLGAVMLAELRLAENAVDRRETAQAARWLGEAIAHADTLKERTHASVDAGQLDVLWFAAQLHADGSTQLPFDVPKRLGQAHRTLIDQRQSSWRSYLAWFEIYLALGTTPPAGVREALLVPAQPESADGLGRTSPGP</sequence>
<dbReference type="InterPro" id="IPR011659">
    <property type="entry name" value="WD40"/>
</dbReference>
<dbReference type="OrthoDB" id="5376950at2"/>
<evidence type="ECO:0000256" key="1">
    <source>
        <dbReference type="ARBA" id="ARBA00009820"/>
    </source>
</evidence>
<organism evidence="3 4">
    <name type="scientific">Hyalangium minutum</name>
    <dbReference type="NCBI Taxonomy" id="394096"/>
    <lineage>
        <taxon>Bacteria</taxon>
        <taxon>Pseudomonadati</taxon>
        <taxon>Myxococcota</taxon>
        <taxon>Myxococcia</taxon>
        <taxon>Myxococcales</taxon>
        <taxon>Cystobacterineae</taxon>
        <taxon>Archangiaceae</taxon>
        <taxon>Hyalangium</taxon>
    </lineage>
</organism>
<comment type="caution">
    <text evidence="3">The sequence shown here is derived from an EMBL/GenBank/DDBJ whole genome shotgun (WGS) entry which is preliminary data.</text>
</comment>
<proteinExistence type="inferred from homology"/>
<dbReference type="RefSeq" id="WP_044183510.1">
    <property type="nucleotide sequence ID" value="NZ_JMCB01000002.1"/>
</dbReference>
<dbReference type="STRING" id="394096.DB31_3613"/>
<dbReference type="InterPro" id="IPR011042">
    <property type="entry name" value="6-blade_b-propeller_TolB-like"/>
</dbReference>
<feature type="signal peptide" evidence="2">
    <location>
        <begin position="1"/>
        <end position="22"/>
    </location>
</feature>